<dbReference type="InterPro" id="IPR022691">
    <property type="entry name" value="Tscrpt_elong_fac_GreA/B_N"/>
</dbReference>
<feature type="domain" description="Transcription elongation factor GreA/GreB N-terminal" evidence="12">
    <location>
        <begin position="4"/>
        <end position="72"/>
    </location>
</feature>
<dbReference type="InterPro" id="IPR018151">
    <property type="entry name" value="TF_GreA/GreB_CS"/>
</dbReference>
<evidence type="ECO:0000256" key="8">
    <source>
        <dbReference type="ARBA" id="ARBA00030776"/>
    </source>
</evidence>
<dbReference type="InterPro" id="IPR028624">
    <property type="entry name" value="Tscrpt_elong_fac_GreA/B"/>
</dbReference>
<dbReference type="InterPro" id="IPR006359">
    <property type="entry name" value="Tscrpt_elong_fac_GreA"/>
</dbReference>
<evidence type="ECO:0000256" key="4">
    <source>
        <dbReference type="ARBA" id="ARBA00023054"/>
    </source>
</evidence>
<dbReference type="PANTHER" id="PTHR30437">
    <property type="entry name" value="TRANSCRIPTION ELONGATION FACTOR GREA"/>
    <property type="match status" value="1"/>
</dbReference>
<keyword evidence="5 9" id="KW-0238">DNA-binding</keyword>
<dbReference type="InterPro" id="IPR001437">
    <property type="entry name" value="Tscrpt_elong_fac_GreA/B_C"/>
</dbReference>
<evidence type="ECO:0000256" key="3">
    <source>
        <dbReference type="ARBA" id="ARBA00023015"/>
    </source>
</evidence>
<dbReference type="HAMAP" id="MF_00105">
    <property type="entry name" value="GreA_GreB"/>
    <property type="match status" value="1"/>
</dbReference>
<keyword evidence="4 9" id="KW-0175">Coiled coil</keyword>
<evidence type="ECO:0000313" key="13">
    <source>
        <dbReference type="EMBL" id="BEP28930.1"/>
    </source>
</evidence>
<evidence type="ECO:0000259" key="12">
    <source>
        <dbReference type="Pfam" id="PF03449"/>
    </source>
</evidence>
<keyword evidence="13" id="KW-0648">Protein biosynthesis</keyword>
<dbReference type="Proteomes" id="UP001321786">
    <property type="component" value="Chromosome"/>
</dbReference>
<dbReference type="GO" id="GO:0003677">
    <property type="term" value="F:DNA binding"/>
    <property type="evidence" value="ECO:0007669"/>
    <property type="project" value="UniProtKB-UniRule"/>
</dbReference>
<keyword evidence="13" id="KW-0251">Elongation factor</keyword>
<feature type="coiled-coil region" evidence="9">
    <location>
        <begin position="4"/>
        <end position="31"/>
    </location>
</feature>
<evidence type="ECO:0000256" key="10">
    <source>
        <dbReference type="RuleBase" id="RU000556"/>
    </source>
</evidence>
<evidence type="ECO:0000256" key="5">
    <source>
        <dbReference type="ARBA" id="ARBA00023125"/>
    </source>
</evidence>
<feature type="domain" description="Transcription elongation factor GreA/GreB C-terminal" evidence="11">
    <location>
        <begin position="81"/>
        <end position="153"/>
    </location>
</feature>
<evidence type="ECO:0000256" key="7">
    <source>
        <dbReference type="ARBA" id="ARBA00024916"/>
    </source>
</evidence>
<dbReference type="InterPro" id="IPR036953">
    <property type="entry name" value="GreA/GreB_C_sf"/>
</dbReference>
<gene>
    <name evidence="9 13" type="primary">greA</name>
    <name evidence="13" type="ORF">HLPR_12610</name>
</gene>
<dbReference type="Pfam" id="PF01272">
    <property type="entry name" value="GreA_GreB"/>
    <property type="match status" value="1"/>
</dbReference>
<proteinExistence type="inferred from homology"/>
<dbReference type="GO" id="GO:0003746">
    <property type="term" value="F:translation elongation factor activity"/>
    <property type="evidence" value="ECO:0007669"/>
    <property type="project" value="UniProtKB-KW"/>
</dbReference>
<keyword evidence="14" id="KW-1185">Reference proteome</keyword>
<dbReference type="RefSeq" id="WP_338537227.1">
    <property type="nucleotide sequence ID" value="NZ_AP028654.1"/>
</dbReference>
<dbReference type="Pfam" id="PF03449">
    <property type="entry name" value="GreA_GreB_N"/>
    <property type="match status" value="1"/>
</dbReference>
<dbReference type="InterPro" id="IPR023459">
    <property type="entry name" value="Tscrpt_elong_fac_GreA/B_fam"/>
</dbReference>
<keyword evidence="6 9" id="KW-0804">Transcription</keyword>
<dbReference type="PROSITE" id="PS00830">
    <property type="entry name" value="GREAB_2"/>
    <property type="match status" value="1"/>
</dbReference>
<dbReference type="EMBL" id="AP028654">
    <property type="protein sequence ID" value="BEP28930.1"/>
    <property type="molecule type" value="Genomic_DNA"/>
</dbReference>
<dbReference type="Gene3D" id="1.10.287.180">
    <property type="entry name" value="Transcription elongation factor, GreA/GreB, N-terminal domain"/>
    <property type="match status" value="1"/>
</dbReference>
<evidence type="ECO:0000313" key="14">
    <source>
        <dbReference type="Proteomes" id="UP001321786"/>
    </source>
</evidence>
<evidence type="ECO:0000256" key="1">
    <source>
        <dbReference type="ARBA" id="ARBA00008213"/>
    </source>
</evidence>
<comment type="function">
    <text evidence="7 9 10">Necessary for efficient RNA polymerase transcription elongation past template-encoded arresting sites. The arresting sites in DNA have the property of trapping a certain fraction of elongating RNA polymerases that pass through, resulting in locked ternary complexes. Cleavage of the nascent transcript by cleavage factors such as GreA or GreB allows the resumption of elongation from the new 3'terminus. GreA releases sequences of 2 to 3 nucleotides.</text>
</comment>
<dbReference type="FunFam" id="1.10.287.180:FF:000001">
    <property type="entry name" value="Transcription elongation factor GreA"/>
    <property type="match status" value="1"/>
</dbReference>
<dbReference type="NCBIfam" id="NF001263">
    <property type="entry name" value="PRK00226.1-4"/>
    <property type="match status" value="1"/>
</dbReference>
<dbReference type="Gene3D" id="3.10.50.30">
    <property type="entry name" value="Transcription elongation factor, GreA/GreB, C-terminal domain"/>
    <property type="match status" value="1"/>
</dbReference>
<evidence type="ECO:0000259" key="11">
    <source>
        <dbReference type="Pfam" id="PF01272"/>
    </source>
</evidence>
<dbReference type="GO" id="GO:0070063">
    <property type="term" value="F:RNA polymerase binding"/>
    <property type="evidence" value="ECO:0007669"/>
    <property type="project" value="InterPro"/>
</dbReference>
<dbReference type="SUPFAM" id="SSF54534">
    <property type="entry name" value="FKBP-like"/>
    <property type="match status" value="1"/>
</dbReference>
<dbReference type="PIRSF" id="PIRSF006092">
    <property type="entry name" value="GreA_GreB"/>
    <property type="match status" value="1"/>
</dbReference>
<protein>
    <recommendedName>
        <fullName evidence="2 9">Transcription elongation factor GreA</fullName>
    </recommendedName>
    <alternativeName>
        <fullName evidence="8 9">Transcript cleavage factor GreA</fullName>
    </alternativeName>
</protein>
<reference evidence="13 14" key="1">
    <citation type="submission" date="2023-08" db="EMBL/GenBank/DDBJ databases">
        <title>Helicovermis profunda gen. nov., sp. nov., a novel mesophilic, fermentative bacterium within the Bacillota from a deep-sea hydrothermal vent chimney.</title>
        <authorList>
            <person name="Miyazaki U."/>
            <person name="Mizutani D."/>
            <person name="Hashimoto Y."/>
            <person name="Tame A."/>
            <person name="Sawayama S."/>
            <person name="Miyazaki J."/>
            <person name="Takai K."/>
            <person name="Nakagawa S."/>
        </authorList>
    </citation>
    <scope>NUCLEOTIDE SEQUENCE [LARGE SCALE GENOMIC DNA]</scope>
    <source>
        <strain evidence="13 14">S502</strain>
    </source>
</reference>
<dbReference type="AlphaFoldDB" id="A0AAU9ER12"/>
<comment type="similarity">
    <text evidence="1 9 10">Belongs to the GreA/GreB family.</text>
</comment>
<sequence>MNQILLTKSALEKVENKYDNLIKKRKEISEEIKKARGFGDLSENAEYHAAREAQSLNETEILKVKSTLSNYKLVEENTDDHETVQLNERIEILYIEDDEKEIVKIVSPIESDPFDGKISYESPIGTALLGKKIGDTVPCETPNGIINLKIVSIPK</sequence>
<dbReference type="SUPFAM" id="SSF46557">
    <property type="entry name" value="GreA transcript cleavage protein, N-terminal domain"/>
    <property type="match status" value="1"/>
</dbReference>
<dbReference type="KEGG" id="hprf:HLPR_12610"/>
<accession>A0AAU9ER12</accession>
<dbReference type="NCBIfam" id="TIGR01462">
    <property type="entry name" value="greA"/>
    <property type="match status" value="1"/>
</dbReference>
<dbReference type="InterPro" id="IPR036805">
    <property type="entry name" value="Tscrpt_elong_fac_GreA/B_N_sf"/>
</dbReference>
<evidence type="ECO:0000256" key="6">
    <source>
        <dbReference type="ARBA" id="ARBA00023163"/>
    </source>
</evidence>
<name>A0AAU9ER12_9FIRM</name>
<dbReference type="GO" id="GO:0006354">
    <property type="term" value="P:DNA-templated transcription elongation"/>
    <property type="evidence" value="ECO:0007669"/>
    <property type="project" value="TreeGrafter"/>
</dbReference>
<organism evidence="13 14">
    <name type="scientific">Helicovermis profundi</name>
    <dbReference type="NCBI Taxonomy" id="3065157"/>
    <lineage>
        <taxon>Bacteria</taxon>
        <taxon>Bacillati</taxon>
        <taxon>Bacillota</taxon>
        <taxon>Clostridia</taxon>
        <taxon>Helicovermis</taxon>
    </lineage>
</organism>
<evidence type="ECO:0000256" key="2">
    <source>
        <dbReference type="ARBA" id="ARBA00013729"/>
    </source>
</evidence>
<dbReference type="GO" id="GO:0032784">
    <property type="term" value="P:regulation of DNA-templated transcription elongation"/>
    <property type="evidence" value="ECO:0007669"/>
    <property type="project" value="UniProtKB-UniRule"/>
</dbReference>
<evidence type="ECO:0000256" key="9">
    <source>
        <dbReference type="HAMAP-Rule" id="MF_00105"/>
    </source>
</evidence>
<dbReference type="PANTHER" id="PTHR30437:SF4">
    <property type="entry name" value="TRANSCRIPTION ELONGATION FACTOR GREA"/>
    <property type="match status" value="1"/>
</dbReference>
<keyword evidence="3 9" id="KW-0805">Transcription regulation</keyword>